<evidence type="ECO:0000256" key="6">
    <source>
        <dbReference type="ARBA" id="ARBA00038076"/>
    </source>
</evidence>
<evidence type="ECO:0000313" key="11">
    <source>
        <dbReference type="EMBL" id="MBM7562312.1"/>
    </source>
</evidence>
<evidence type="ECO:0000256" key="5">
    <source>
        <dbReference type="ARBA" id="ARBA00023136"/>
    </source>
</evidence>
<feature type="compositionally biased region" description="Basic and acidic residues" evidence="7">
    <location>
        <begin position="250"/>
        <end position="260"/>
    </location>
</feature>
<dbReference type="InterPro" id="IPR025857">
    <property type="entry name" value="MacB_PCD"/>
</dbReference>
<proteinExistence type="inferred from homology"/>
<dbReference type="Proteomes" id="UP000767854">
    <property type="component" value="Unassembled WGS sequence"/>
</dbReference>
<evidence type="ECO:0000259" key="10">
    <source>
        <dbReference type="Pfam" id="PF12704"/>
    </source>
</evidence>
<feature type="transmembrane region" description="Helical" evidence="8">
    <location>
        <begin position="305"/>
        <end position="331"/>
    </location>
</feature>
<keyword evidence="12" id="KW-1185">Reference proteome</keyword>
<dbReference type="InterPro" id="IPR003838">
    <property type="entry name" value="ABC3_permease_C"/>
</dbReference>
<feature type="domain" description="ABC3 transporter permease C-terminal" evidence="9">
    <location>
        <begin position="310"/>
        <end position="433"/>
    </location>
</feature>
<comment type="caution">
    <text evidence="11">The sequence shown here is derived from an EMBL/GenBank/DDBJ whole genome shotgun (WGS) entry which is preliminary data.</text>
</comment>
<sequence length="441" mass="48914">MNSLDLALMGIKNLLRRKARTILTVLGVMIGTASIVVMVSLGLGMDRAFEQQLESYGSLTLIDIYNNMMYEMSGDGSSSEGQLYLNDDAIAQIEAMDHVEFAIGFKRFDSKIYSGKYESYTNVKGVDFDKLALMGIDLSQGTMPSKEGQYEALFGFQVSQNFYDPNSRTPYMNPPQIDIFESKIELLPTSQYFEGRRPRGYVLNPTGITSEDDWNYAWDIFMDYETFEKLKADFDRKNRTNSDTQNGGSRRKEEDKNQYDEMKVSVDEVDNVQEVQQQIKDMGFEAYSLTDALENMNQTSSLIQMILGGIGGVSLFVAAIGITNTMVMSIYERTKEIGVMKVIGAQLKDIKRLFLFEAAMLGLIGGSFGIGISYGISLVINKLVSGMGGEMGYMGASILSYIPAWLALAGLGFATMIGLIAGYYPAVRATKLSALEAIRTE</sequence>
<dbReference type="PANTHER" id="PTHR30572">
    <property type="entry name" value="MEMBRANE COMPONENT OF TRANSPORTER-RELATED"/>
    <property type="match status" value="1"/>
</dbReference>
<name>A0ABS2MSE4_9FIRM</name>
<protein>
    <submittedName>
        <fullName evidence="11">ABC-type antimicrobial peptide transport system permease subunit</fullName>
    </submittedName>
</protein>
<evidence type="ECO:0000256" key="8">
    <source>
        <dbReference type="SAM" id="Phobius"/>
    </source>
</evidence>
<evidence type="ECO:0000256" key="3">
    <source>
        <dbReference type="ARBA" id="ARBA00022692"/>
    </source>
</evidence>
<evidence type="ECO:0000256" key="1">
    <source>
        <dbReference type="ARBA" id="ARBA00004651"/>
    </source>
</evidence>
<comment type="subcellular location">
    <subcellularLocation>
        <location evidence="1">Cell membrane</location>
        <topology evidence="1">Multi-pass membrane protein</topology>
    </subcellularLocation>
</comment>
<accession>A0ABS2MSE4</accession>
<feature type="region of interest" description="Disordered" evidence="7">
    <location>
        <begin position="237"/>
        <end position="260"/>
    </location>
</feature>
<feature type="transmembrane region" description="Helical" evidence="8">
    <location>
        <begin position="21"/>
        <end position="45"/>
    </location>
</feature>
<comment type="similarity">
    <text evidence="6">Belongs to the ABC-4 integral membrane protein family.</text>
</comment>
<gene>
    <name evidence="11" type="ORF">JOC49_001856</name>
</gene>
<evidence type="ECO:0000256" key="2">
    <source>
        <dbReference type="ARBA" id="ARBA00022475"/>
    </source>
</evidence>
<feature type="transmembrane region" description="Helical" evidence="8">
    <location>
        <begin position="352"/>
        <end position="380"/>
    </location>
</feature>
<dbReference type="InterPro" id="IPR050250">
    <property type="entry name" value="Macrolide_Exporter_MacB"/>
</dbReference>
<dbReference type="RefSeq" id="WP_204664607.1">
    <property type="nucleotide sequence ID" value="NZ_JAFBDT010000015.1"/>
</dbReference>
<keyword evidence="3 8" id="KW-0812">Transmembrane</keyword>
<reference evidence="11 12" key="1">
    <citation type="submission" date="2021-01" db="EMBL/GenBank/DDBJ databases">
        <title>Genomic Encyclopedia of Type Strains, Phase IV (KMG-IV): sequencing the most valuable type-strain genomes for metagenomic binning, comparative biology and taxonomic classification.</title>
        <authorList>
            <person name="Goeker M."/>
        </authorList>
    </citation>
    <scope>NUCLEOTIDE SEQUENCE [LARGE SCALE GENOMIC DNA]</scope>
    <source>
        <strain evidence="11 12">DSM 24436</strain>
    </source>
</reference>
<dbReference type="PANTHER" id="PTHR30572:SF4">
    <property type="entry name" value="ABC TRANSPORTER PERMEASE YTRF"/>
    <property type="match status" value="1"/>
</dbReference>
<evidence type="ECO:0000256" key="4">
    <source>
        <dbReference type="ARBA" id="ARBA00022989"/>
    </source>
</evidence>
<evidence type="ECO:0000259" key="9">
    <source>
        <dbReference type="Pfam" id="PF02687"/>
    </source>
</evidence>
<keyword evidence="4 8" id="KW-1133">Transmembrane helix</keyword>
<feature type="domain" description="MacB-like periplasmic core" evidence="10">
    <location>
        <begin position="21"/>
        <end position="163"/>
    </location>
</feature>
<evidence type="ECO:0000256" key="7">
    <source>
        <dbReference type="SAM" id="MobiDB-lite"/>
    </source>
</evidence>
<dbReference type="Pfam" id="PF12704">
    <property type="entry name" value="MacB_PCD"/>
    <property type="match status" value="1"/>
</dbReference>
<dbReference type="EMBL" id="JAFBDT010000015">
    <property type="protein sequence ID" value="MBM7562312.1"/>
    <property type="molecule type" value="Genomic_DNA"/>
</dbReference>
<organism evidence="11 12">
    <name type="scientific">Fusibacter tunisiensis</name>
    <dbReference type="NCBI Taxonomy" id="1008308"/>
    <lineage>
        <taxon>Bacteria</taxon>
        <taxon>Bacillati</taxon>
        <taxon>Bacillota</taxon>
        <taxon>Clostridia</taxon>
        <taxon>Eubacteriales</taxon>
        <taxon>Eubacteriales Family XII. Incertae Sedis</taxon>
        <taxon>Fusibacter</taxon>
    </lineage>
</organism>
<dbReference type="Pfam" id="PF02687">
    <property type="entry name" value="FtsX"/>
    <property type="match status" value="1"/>
</dbReference>
<keyword evidence="5 8" id="KW-0472">Membrane</keyword>
<feature type="transmembrane region" description="Helical" evidence="8">
    <location>
        <begin position="400"/>
        <end position="424"/>
    </location>
</feature>
<evidence type="ECO:0000313" key="12">
    <source>
        <dbReference type="Proteomes" id="UP000767854"/>
    </source>
</evidence>
<keyword evidence="2" id="KW-1003">Cell membrane</keyword>